<keyword evidence="1" id="KW-0472">Membrane</keyword>
<reference evidence="2" key="1">
    <citation type="journal article" date="2017" name="J. Phycol.">
        <title>Analysis of chloroplast genomes and a supermatrix inform reclassification of the Rhodomelaceae (Rhodophyta).</title>
        <authorList>
            <person name="Diaz-Tapia P."/>
            <person name="Maggs C.A."/>
            <person name="West J.A."/>
            <person name="Verbruggen H."/>
        </authorList>
    </citation>
    <scope>NUCLEOTIDE SEQUENCE</scope>
    <source>
        <strain evidence="2">PD0001</strain>
    </source>
</reference>
<dbReference type="EMBL" id="MF101435">
    <property type="protein sequence ID" value="ARW64996.1"/>
    <property type="molecule type" value="Genomic_DNA"/>
</dbReference>
<gene>
    <name evidence="2" type="primary">secG</name>
</gene>
<dbReference type="AlphaFoldDB" id="A0A1Z1MG98"/>
<feature type="transmembrane region" description="Helical" evidence="1">
    <location>
        <begin position="46"/>
        <end position="67"/>
    </location>
</feature>
<geneLocation type="chloroplast" evidence="2"/>
<proteinExistence type="predicted"/>
<keyword evidence="2" id="KW-0150">Chloroplast</keyword>
<organism evidence="2">
    <name type="scientific">Polysiphonia sertularioides</name>
    <dbReference type="NCBI Taxonomy" id="945028"/>
    <lineage>
        <taxon>Eukaryota</taxon>
        <taxon>Rhodophyta</taxon>
        <taxon>Florideophyceae</taxon>
        <taxon>Rhodymeniophycidae</taxon>
        <taxon>Ceramiales</taxon>
        <taxon>Rhodomelaceae</taxon>
        <taxon>Polysiphonioideae</taxon>
        <taxon>Polysiphonia</taxon>
    </lineage>
</organism>
<name>A0A1Z1MG98_9FLOR</name>
<evidence type="ECO:0000256" key="1">
    <source>
        <dbReference type="SAM" id="Phobius"/>
    </source>
</evidence>
<feature type="transmembrane region" description="Helical" evidence="1">
    <location>
        <begin position="5"/>
        <end position="26"/>
    </location>
</feature>
<protein>
    <submittedName>
        <fullName evidence="2">Preprotein-translocase subunit g</fullName>
    </submittedName>
</protein>
<keyword evidence="1" id="KW-0812">Transmembrane</keyword>
<keyword evidence="2" id="KW-0934">Plastid</keyword>
<evidence type="ECO:0000313" key="2">
    <source>
        <dbReference type="EMBL" id="ARW64996.1"/>
    </source>
</evidence>
<keyword evidence="1" id="KW-1133">Transmembrane helix</keyword>
<accession>A0A1Z1MG98</accession>
<sequence length="68" mass="7602">MIIKIFWYICSVSTILLILVTTPKGVSIGSTISQNKNMSFGSSQNSVQKIITLSVLFFFLLTVWCLLN</sequence>